<comment type="similarity">
    <text evidence="2 7">Belongs to the methyltransferase superfamily. L-isoaspartyl/D-aspartyl protein methyltransferase family.</text>
</comment>
<reference evidence="8 9" key="1">
    <citation type="submission" date="2022-06" db="EMBL/GenBank/DDBJ databases">
        <title>Thiomicrohabdus sp. nov, an obligately chemolithoautotrophic, sulfur-oxidizing bacterium isolated from beach of Guanyin Mountain. Amoy.</title>
        <authorList>
            <person name="Zhu H."/>
        </authorList>
    </citation>
    <scope>NUCLEOTIDE SEQUENCE [LARGE SCALE GENOMIC DNA]</scope>
    <source>
        <strain evidence="8 9">XGS-01</strain>
    </source>
</reference>
<dbReference type="Proteomes" id="UP001222275">
    <property type="component" value="Chromosome"/>
</dbReference>
<accession>A0ABY8C8I6</accession>
<dbReference type="InterPro" id="IPR029063">
    <property type="entry name" value="SAM-dependent_MTases_sf"/>
</dbReference>
<keyword evidence="3 7" id="KW-0963">Cytoplasm</keyword>
<comment type="function">
    <text evidence="7">Catalyzes the methyl esterification of L-isoaspartyl residues in peptides and proteins that result from spontaneous decomposition of normal L-aspartyl and L-asparaginyl residues. It plays a role in the repair and/or degradation of damaged proteins.</text>
</comment>
<keyword evidence="5 7" id="KW-0808">Transferase</keyword>
<feature type="active site" evidence="7">
    <location>
        <position position="75"/>
    </location>
</feature>
<dbReference type="PROSITE" id="PS01279">
    <property type="entry name" value="PCMT"/>
    <property type="match status" value="1"/>
</dbReference>
<comment type="subcellular location">
    <subcellularLocation>
        <location evidence="1 7">Cytoplasm</location>
    </subcellularLocation>
</comment>
<dbReference type="SUPFAM" id="SSF53335">
    <property type="entry name" value="S-adenosyl-L-methionine-dependent methyltransferases"/>
    <property type="match status" value="1"/>
</dbReference>
<evidence type="ECO:0000256" key="7">
    <source>
        <dbReference type="HAMAP-Rule" id="MF_00090"/>
    </source>
</evidence>
<evidence type="ECO:0000256" key="2">
    <source>
        <dbReference type="ARBA" id="ARBA00005369"/>
    </source>
</evidence>
<keyword evidence="6 7" id="KW-0949">S-adenosyl-L-methionine</keyword>
<dbReference type="Gene3D" id="3.40.50.150">
    <property type="entry name" value="Vaccinia Virus protein VP39"/>
    <property type="match status" value="1"/>
</dbReference>
<dbReference type="RefSeq" id="WP_275593806.1">
    <property type="nucleotide sequence ID" value="NZ_CP102381.1"/>
</dbReference>
<gene>
    <name evidence="7" type="primary">pcm</name>
    <name evidence="8" type="ORF">NR989_05895</name>
</gene>
<evidence type="ECO:0000256" key="4">
    <source>
        <dbReference type="ARBA" id="ARBA00022603"/>
    </source>
</evidence>
<dbReference type="GO" id="GO:0004719">
    <property type="term" value="F:protein-L-isoaspartate (D-aspartate) O-methyltransferase activity"/>
    <property type="evidence" value="ECO:0007669"/>
    <property type="project" value="UniProtKB-EC"/>
</dbReference>
<dbReference type="PANTHER" id="PTHR11579">
    <property type="entry name" value="PROTEIN-L-ISOASPARTATE O-METHYLTRANSFERASE"/>
    <property type="match status" value="1"/>
</dbReference>
<dbReference type="GO" id="GO:0032259">
    <property type="term" value="P:methylation"/>
    <property type="evidence" value="ECO:0007669"/>
    <property type="project" value="UniProtKB-KW"/>
</dbReference>
<comment type="catalytic activity">
    <reaction evidence="7">
        <text>[protein]-L-isoaspartate + S-adenosyl-L-methionine = [protein]-L-isoaspartate alpha-methyl ester + S-adenosyl-L-homocysteine</text>
        <dbReference type="Rhea" id="RHEA:12705"/>
        <dbReference type="Rhea" id="RHEA-COMP:12143"/>
        <dbReference type="Rhea" id="RHEA-COMP:12144"/>
        <dbReference type="ChEBI" id="CHEBI:57856"/>
        <dbReference type="ChEBI" id="CHEBI:59789"/>
        <dbReference type="ChEBI" id="CHEBI:90596"/>
        <dbReference type="ChEBI" id="CHEBI:90598"/>
        <dbReference type="EC" id="2.1.1.77"/>
    </reaction>
</comment>
<dbReference type="EC" id="2.1.1.77" evidence="7"/>
<protein>
    <recommendedName>
        <fullName evidence="7">Protein-L-isoaspartate O-methyltransferase</fullName>
        <ecNumber evidence="7">2.1.1.77</ecNumber>
    </recommendedName>
    <alternativeName>
        <fullName evidence="7">L-isoaspartyl protein carboxyl methyltransferase</fullName>
    </alternativeName>
    <alternativeName>
        <fullName evidence="7">Protein L-isoaspartyl methyltransferase</fullName>
    </alternativeName>
    <alternativeName>
        <fullName evidence="7">Protein-beta-aspartate methyltransferase</fullName>
        <shortName evidence="7">PIMT</shortName>
    </alternativeName>
</protein>
<dbReference type="EMBL" id="CP102381">
    <property type="protein sequence ID" value="WEJ61547.1"/>
    <property type="molecule type" value="Genomic_DNA"/>
</dbReference>
<name>A0ABY8C8I6_9GAMM</name>
<dbReference type="NCBIfam" id="NF001453">
    <property type="entry name" value="PRK00312.1"/>
    <property type="match status" value="1"/>
</dbReference>
<evidence type="ECO:0000256" key="6">
    <source>
        <dbReference type="ARBA" id="ARBA00022691"/>
    </source>
</evidence>
<dbReference type="Pfam" id="PF01135">
    <property type="entry name" value="PCMT"/>
    <property type="match status" value="1"/>
</dbReference>
<dbReference type="PANTHER" id="PTHR11579:SF0">
    <property type="entry name" value="PROTEIN-L-ISOASPARTATE(D-ASPARTATE) O-METHYLTRANSFERASE"/>
    <property type="match status" value="1"/>
</dbReference>
<dbReference type="CDD" id="cd02440">
    <property type="entry name" value="AdoMet_MTases"/>
    <property type="match status" value="1"/>
</dbReference>
<keyword evidence="9" id="KW-1185">Reference proteome</keyword>
<evidence type="ECO:0000256" key="3">
    <source>
        <dbReference type="ARBA" id="ARBA00022490"/>
    </source>
</evidence>
<dbReference type="InterPro" id="IPR000682">
    <property type="entry name" value="PCMT"/>
</dbReference>
<proteinExistence type="inferred from homology"/>
<organism evidence="8 9">
    <name type="scientific">Thiomicrorhabdus lithotrophica</name>
    <dbReference type="NCBI Taxonomy" id="2949997"/>
    <lineage>
        <taxon>Bacteria</taxon>
        <taxon>Pseudomonadati</taxon>
        <taxon>Pseudomonadota</taxon>
        <taxon>Gammaproteobacteria</taxon>
        <taxon>Thiotrichales</taxon>
        <taxon>Piscirickettsiaceae</taxon>
        <taxon>Thiomicrorhabdus</taxon>
    </lineage>
</organism>
<evidence type="ECO:0000313" key="9">
    <source>
        <dbReference type="Proteomes" id="UP001222275"/>
    </source>
</evidence>
<keyword evidence="4 7" id="KW-0489">Methyltransferase</keyword>
<evidence type="ECO:0000256" key="1">
    <source>
        <dbReference type="ARBA" id="ARBA00004496"/>
    </source>
</evidence>
<evidence type="ECO:0000313" key="8">
    <source>
        <dbReference type="EMBL" id="WEJ61547.1"/>
    </source>
</evidence>
<sequence length="226" mass="25261">MQYPNPAFEAYQGLGMTSQRTRNRLVERLIEKGINDDRVLDTMRIVPRHLFLDEAMSSRSYEDTALPIGYGQTISQPWVVAKMTQWLLESSTPIKKVLEIGTGSGYQTAILSLLADKVYSVERIQALSERAEITLSKLELENIQFSLSDGHWGWPDKAPFDAIISAASPAELPQELINQLRVGGRLVMPIGESRQLLYGFEKTPSKVIETCLGEVMFVPMKSGVEA</sequence>
<dbReference type="NCBIfam" id="TIGR00080">
    <property type="entry name" value="pimt"/>
    <property type="match status" value="1"/>
</dbReference>
<evidence type="ECO:0000256" key="5">
    <source>
        <dbReference type="ARBA" id="ARBA00022679"/>
    </source>
</evidence>
<dbReference type="HAMAP" id="MF_00090">
    <property type="entry name" value="PIMT"/>
    <property type="match status" value="1"/>
</dbReference>